<dbReference type="SUPFAM" id="SSF56436">
    <property type="entry name" value="C-type lectin-like"/>
    <property type="match status" value="2"/>
</dbReference>
<protein>
    <recommendedName>
        <fullName evidence="4">C-type lectin domain-containing protein</fullName>
    </recommendedName>
</protein>
<keyword evidence="3" id="KW-1185">Reference proteome</keyword>
<sequence>MSKSSQSVHSSHGATEDGRSFEEGSYTNWHLGEPNNFDNQAENVAMMNFDMKEYSVEESKPGAWATGEWYDVSGNWRQPTAICEKDRGAEAQRCPDDWSSFEWSCYKRLDWHWDFHTASERCLEFDAHLVTIGTVEEQIF</sequence>
<evidence type="ECO:0000313" key="2">
    <source>
        <dbReference type="EMBL" id="CAE7379967.1"/>
    </source>
</evidence>
<dbReference type="InterPro" id="IPR050111">
    <property type="entry name" value="C-type_lectin/snaclec_domain"/>
</dbReference>
<gene>
    <name evidence="2" type="ORF">SNAT2548_LOCUS20744</name>
</gene>
<dbReference type="PANTHER" id="PTHR22803">
    <property type="entry name" value="MANNOSE, PHOSPHOLIPASE, LECTIN RECEPTOR RELATED"/>
    <property type="match status" value="1"/>
</dbReference>
<evidence type="ECO:0000256" key="1">
    <source>
        <dbReference type="SAM" id="MobiDB-lite"/>
    </source>
</evidence>
<feature type="non-terminal residue" evidence="2">
    <location>
        <position position="140"/>
    </location>
</feature>
<feature type="compositionally biased region" description="Low complexity" evidence="1">
    <location>
        <begin position="1"/>
        <end position="11"/>
    </location>
</feature>
<feature type="region of interest" description="Disordered" evidence="1">
    <location>
        <begin position="1"/>
        <end position="25"/>
    </location>
</feature>
<dbReference type="AlphaFoldDB" id="A0A812PWI0"/>
<dbReference type="Gene3D" id="3.10.100.10">
    <property type="entry name" value="Mannose-Binding Protein A, subunit A"/>
    <property type="match status" value="2"/>
</dbReference>
<proteinExistence type="predicted"/>
<dbReference type="InterPro" id="IPR016186">
    <property type="entry name" value="C-type_lectin-like/link_sf"/>
</dbReference>
<accession>A0A812PWI0</accession>
<dbReference type="EMBL" id="CAJNDS010002221">
    <property type="protein sequence ID" value="CAE7379967.1"/>
    <property type="molecule type" value="Genomic_DNA"/>
</dbReference>
<dbReference type="OrthoDB" id="418245at2759"/>
<reference evidence="2" key="1">
    <citation type="submission" date="2021-02" db="EMBL/GenBank/DDBJ databases">
        <authorList>
            <person name="Dougan E. K."/>
            <person name="Rhodes N."/>
            <person name="Thang M."/>
            <person name="Chan C."/>
        </authorList>
    </citation>
    <scope>NUCLEOTIDE SEQUENCE</scope>
</reference>
<comment type="caution">
    <text evidence="2">The sequence shown here is derived from an EMBL/GenBank/DDBJ whole genome shotgun (WGS) entry which is preliminary data.</text>
</comment>
<organism evidence="2 3">
    <name type="scientific">Symbiodinium natans</name>
    <dbReference type="NCBI Taxonomy" id="878477"/>
    <lineage>
        <taxon>Eukaryota</taxon>
        <taxon>Sar</taxon>
        <taxon>Alveolata</taxon>
        <taxon>Dinophyceae</taxon>
        <taxon>Suessiales</taxon>
        <taxon>Symbiodiniaceae</taxon>
        <taxon>Symbiodinium</taxon>
    </lineage>
</organism>
<evidence type="ECO:0000313" key="3">
    <source>
        <dbReference type="Proteomes" id="UP000604046"/>
    </source>
</evidence>
<dbReference type="Proteomes" id="UP000604046">
    <property type="component" value="Unassembled WGS sequence"/>
</dbReference>
<name>A0A812PWI0_9DINO</name>
<evidence type="ECO:0008006" key="4">
    <source>
        <dbReference type="Google" id="ProtNLM"/>
    </source>
</evidence>
<dbReference type="InterPro" id="IPR016187">
    <property type="entry name" value="CTDL_fold"/>
</dbReference>